<proteinExistence type="predicted"/>
<dbReference type="EMBL" id="CM044705">
    <property type="protein sequence ID" value="KAI5662312.1"/>
    <property type="molecule type" value="Genomic_DNA"/>
</dbReference>
<evidence type="ECO:0000313" key="2">
    <source>
        <dbReference type="Proteomes" id="UP001060085"/>
    </source>
</evidence>
<name>A0ACC0AQQ1_CATRO</name>
<comment type="caution">
    <text evidence="1">The sequence shown here is derived from an EMBL/GenBank/DDBJ whole genome shotgun (WGS) entry which is preliminary data.</text>
</comment>
<accession>A0ACC0AQQ1</accession>
<protein>
    <submittedName>
        <fullName evidence="1">Uncharacterized protein</fullName>
    </submittedName>
</protein>
<sequence>MIAEMTGKTLQKKMFFRFFTRLAAMILLVCLEVTVSGAITLSNREVEALKKIGSVLGKTDWNFSVDPCSGEKGFDNSVSCDCSFANNTLCHVIGIALKGQNLSGSLPPELIRLPYLQELDLSRNYLNGSIPPEWGSTKLKLISLLGNRISGPIPIELGNITTLTNLTLSSNLLEGTLPPELGNLLHIEKLDFASNNLTGVLPSTLANLTKLKDFRVGDNQFSGSIPNFIQKWTHLEKLFIQGSGLDGPIPSAIASLTELTDLRISDVKGNFSSFPPLSSAKNMNTLILRSCNIDGPFPLYLGLMKNLEVLDLSFNSISGPVPSSFVASPDIHFIYLTSNFLTGAVPHWMVDSKANIDLSYNDFTPGSSKASTLQKPNLNMFNSEGNQMSTHSCSQNSRRPQYWYSLHINCGGKEHEVGGKHFENDTEVGGSANFFQSSTNWAVSSTGHFLDDTRTDSYTVTNSSRISGNSPELYMNARLSPLSLTYYGFCLLNGNYTVNLHFAEIMFTEDRTYSSLGRRIFDIYIQGKLMLEEFNIEDEAGGVNKPIIKRFPVKVIDNTLNIRFYWAGKGTMDMPVRGVYGPLISAISVDPDFTPPEHRDALSAGAKIGIVIAVLLIVCFLRVILRLICSLCDTLGRAFWALQLLWIRIIIQKTSFKLVDSRIFNVQTFSFTLEQIKAATNNFDVANKIGEGGFGCVYKGNLLNGQKVAVKQLSSQSEQGSREFVAEIGIISGLQHPNLVKLYGCCIEANQLILVYEYMENNSLAHALFGPEEHQLKLDWPARYNICVGTARALAFLHEESILKIVHRDIKSTNVLLDKNLEPKISDFGLAKLYEEVNAHTRTRIVGTL</sequence>
<gene>
    <name evidence="1" type="ORF">M9H77_21635</name>
</gene>
<keyword evidence="2" id="KW-1185">Reference proteome</keyword>
<dbReference type="Proteomes" id="UP001060085">
    <property type="component" value="Linkage Group LG05"/>
</dbReference>
<evidence type="ECO:0000313" key="1">
    <source>
        <dbReference type="EMBL" id="KAI5662312.1"/>
    </source>
</evidence>
<organism evidence="1 2">
    <name type="scientific">Catharanthus roseus</name>
    <name type="common">Madagascar periwinkle</name>
    <name type="synonym">Vinca rosea</name>
    <dbReference type="NCBI Taxonomy" id="4058"/>
    <lineage>
        <taxon>Eukaryota</taxon>
        <taxon>Viridiplantae</taxon>
        <taxon>Streptophyta</taxon>
        <taxon>Embryophyta</taxon>
        <taxon>Tracheophyta</taxon>
        <taxon>Spermatophyta</taxon>
        <taxon>Magnoliopsida</taxon>
        <taxon>eudicotyledons</taxon>
        <taxon>Gunneridae</taxon>
        <taxon>Pentapetalae</taxon>
        <taxon>asterids</taxon>
        <taxon>lamiids</taxon>
        <taxon>Gentianales</taxon>
        <taxon>Apocynaceae</taxon>
        <taxon>Rauvolfioideae</taxon>
        <taxon>Vinceae</taxon>
        <taxon>Catharanthinae</taxon>
        <taxon>Catharanthus</taxon>
    </lineage>
</organism>
<reference evidence="2" key="1">
    <citation type="journal article" date="2023" name="Nat. Plants">
        <title>Single-cell RNA sequencing provides a high-resolution roadmap for understanding the multicellular compartmentation of specialized metabolism.</title>
        <authorList>
            <person name="Sun S."/>
            <person name="Shen X."/>
            <person name="Li Y."/>
            <person name="Li Y."/>
            <person name="Wang S."/>
            <person name="Li R."/>
            <person name="Zhang H."/>
            <person name="Shen G."/>
            <person name="Guo B."/>
            <person name="Wei J."/>
            <person name="Xu J."/>
            <person name="St-Pierre B."/>
            <person name="Chen S."/>
            <person name="Sun C."/>
        </authorList>
    </citation>
    <scope>NUCLEOTIDE SEQUENCE [LARGE SCALE GENOMIC DNA]</scope>
</reference>